<reference evidence="2" key="1">
    <citation type="journal article" date="2023" name="Nat. Microbiol.">
        <title>Babesia duncani multi-omics identifies virulence factors and drug targets.</title>
        <authorList>
            <person name="Singh P."/>
            <person name="Lonardi S."/>
            <person name="Liang Q."/>
            <person name="Vydyam P."/>
            <person name="Khabirova E."/>
            <person name="Fang T."/>
            <person name="Gihaz S."/>
            <person name="Thekkiniath J."/>
            <person name="Munshi M."/>
            <person name="Abel S."/>
            <person name="Ciampossin L."/>
            <person name="Batugedara G."/>
            <person name="Gupta M."/>
            <person name="Lu X.M."/>
            <person name="Lenz T."/>
            <person name="Chakravarty S."/>
            <person name="Cornillot E."/>
            <person name="Hu Y."/>
            <person name="Ma W."/>
            <person name="Gonzalez L.M."/>
            <person name="Sanchez S."/>
            <person name="Estrada K."/>
            <person name="Sanchez-Flores A."/>
            <person name="Montero E."/>
            <person name="Harb O.S."/>
            <person name="Le Roch K.G."/>
            <person name="Mamoun C.B."/>
        </authorList>
    </citation>
    <scope>NUCLEOTIDE SEQUENCE</scope>
    <source>
        <strain evidence="2">WA1</strain>
    </source>
</reference>
<keyword evidence="2" id="KW-0648">Protein biosynthesis</keyword>
<dbReference type="GO" id="GO:0006361">
    <property type="term" value="P:transcription initiation at RNA polymerase I promoter"/>
    <property type="evidence" value="ECO:0007669"/>
    <property type="project" value="InterPro"/>
</dbReference>
<dbReference type="GO" id="GO:0001042">
    <property type="term" value="F:RNA polymerase I core binding"/>
    <property type="evidence" value="ECO:0007669"/>
    <property type="project" value="TreeGrafter"/>
</dbReference>
<dbReference type="Pfam" id="PF05327">
    <property type="entry name" value="RRN3"/>
    <property type="match status" value="1"/>
</dbReference>
<accession>A0AAD9PPE7</accession>
<evidence type="ECO:0000313" key="3">
    <source>
        <dbReference type="Proteomes" id="UP001214638"/>
    </source>
</evidence>
<name>A0AAD9PPE7_9APIC</name>
<proteinExistence type="inferred from homology"/>
<gene>
    <name evidence="2" type="ORF">BdWA1_001236</name>
</gene>
<keyword evidence="2" id="KW-0396">Initiation factor</keyword>
<comment type="caution">
    <text evidence="2">The sequence shown here is derived from an EMBL/GenBank/DDBJ whole genome shotgun (WGS) entry which is preliminary data.</text>
</comment>
<dbReference type="KEGG" id="bdw:94335534"/>
<keyword evidence="3" id="KW-1185">Reference proteome</keyword>
<dbReference type="Gene3D" id="3.10.450.40">
    <property type="match status" value="1"/>
</dbReference>
<dbReference type="PANTHER" id="PTHR12790:SF0">
    <property type="entry name" value="RNA POLYMERASE I-SPECIFIC TRANSCRIPTION INITIATION FACTOR RRN3-RELATED"/>
    <property type="match status" value="1"/>
</dbReference>
<dbReference type="RefSeq" id="XP_067805069.1">
    <property type="nucleotide sequence ID" value="XM_067946278.1"/>
</dbReference>
<dbReference type="GO" id="GO:0003743">
    <property type="term" value="F:translation initiation factor activity"/>
    <property type="evidence" value="ECO:0007669"/>
    <property type="project" value="UniProtKB-KW"/>
</dbReference>
<dbReference type="Proteomes" id="UP001214638">
    <property type="component" value="Unassembled WGS sequence"/>
</dbReference>
<evidence type="ECO:0000256" key="1">
    <source>
        <dbReference type="ARBA" id="ARBA00010098"/>
    </source>
</evidence>
<dbReference type="GO" id="GO:0001181">
    <property type="term" value="F:RNA polymerase I general transcription initiation factor activity"/>
    <property type="evidence" value="ECO:0007669"/>
    <property type="project" value="InterPro"/>
</dbReference>
<comment type="similarity">
    <text evidence="1">Belongs to the RRN3 family.</text>
</comment>
<dbReference type="AlphaFoldDB" id="A0AAD9PPE7"/>
<protein>
    <submittedName>
        <fullName evidence="2">RNA polymerase I specific transcription initiation factor RRN3</fullName>
    </submittedName>
</protein>
<dbReference type="GO" id="GO:0005634">
    <property type="term" value="C:nucleus"/>
    <property type="evidence" value="ECO:0007669"/>
    <property type="project" value="TreeGrafter"/>
</dbReference>
<sequence length="865" mass="100261">MISLLKGGQLIKNGTGNKLGVGSLATPTVTNKSIINRLRDLMYETTYDEGNLKVFCDLFFVQFDWIQATADERQTCKAIILDLVSLDGDFAVLFLQQLVKQFRSTNKEHLKVDICGRTFDSVMSLKKHFRDVLVKSELNTNIVGDDYNLLLELLKYHPKEANLQRDVVAIFTSEHRNPKYNGLHCFFYKHRDGYCVDFSYARCSDNIKTRGEIFRENMCDVAIEMCRIFPQLIGSNLVELIDSIYPHQNIGIEQHVSVAKAILYIANHLESLRGELYKLLISKLTIIDAEIKLADPNAVDVDKVEAMRAVKLKELADKIKRGEINLKQAKATCEGPEWFKTMYEKMRTEEDNDDQSQKLDILLAIFYERLQEVLQRNMNVQAPPSTPRKLFRSSPRRLLIPCQSQTCVESRRAQNDHPHFNQSHALALRSMKQETDYSMSDVIVCDLLDTFEQMILPTYKCKYVQFIYFFVMAKNARWVRLFMQRMFAVVHNEMAPITRRRSAVAYISSLVCRANYIEGNLVCSCFVHLFNALKKFDFLFLHDITPSSVSRCHANLSLFYSLIQNILYIICYHTASLSRSNKCLSLIQQGTNCFLSYLDCYLKPLSYVKRNIIIQAIVSTEHCPQFRLLHEYLLKERETVHVDKGTEDEMDWLLYSPIDSIFPFDPYLLHHSSFYIRDKYRSEVPIKKENFEIKPEPQVHVEDTKVDSMVNKIVEAINEKQPIEKLICKSTHDTAGFSAVPRVVKARMDLNKRKAQQLEHTRDIEVDYDFWGFDFSICDYMQDSYFRGSFKRIHISPIIIPVTDYPLSEREIDGLRQLDDLELINAGSINLAPRKQFTLFDSLKESAAYKSALSRNKRVALETKN</sequence>
<dbReference type="PANTHER" id="PTHR12790">
    <property type="entry name" value="TRANSCRIPTION INITIATION FACTOR IA RRN3"/>
    <property type="match status" value="1"/>
</dbReference>
<dbReference type="InterPro" id="IPR007991">
    <property type="entry name" value="RNA_pol_I_trans_ini_fac_RRN3"/>
</dbReference>
<dbReference type="Pfam" id="PF11523">
    <property type="entry name" value="DUF3223"/>
    <property type="match status" value="1"/>
</dbReference>
<dbReference type="EMBL" id="JALLKP010000001">
    <property type="protein sequence ID" value="KAK2198227.1"/>
    <property type="molecule type" value="Genomic_DNA"/>
</dbReference>
<dbReference type="GeneID" id="94335534"/>
<organism evidence="2 3">
    <name type="scientific">Babesia duncani</name>
    <dbReference type="NCBI Taxonomy" id="323732"/>
    <lineage>
        <taxon>Eukaryota</taxon>
        <taxon>Sar</taxon>
        <taxon>Alveolata</taxon>
        <taxon>Apicomplexa</taxon>
        <taxon>Aconoidasida</taxon>
        <taxon>Piroplasmida</taxon>
        <taxon>Babesiidae</taxon>
        <taxon>Babesia</taxon>
    </lineage>
</organism>
<evidence type="ECO:0000313" key="2">
    <source>
        <dbReference type="EMBL" id="KAK2198227.1"/>
    </source>
</evidence>